<dbReference type="Gene3D" id="1.50.10.10">
    <property type="match status" value="1"/>
</dbReference>
<feature type="domain" description="GH15-like" evidence="1">
    <location>
        <begin position="226"/>
        <end position="600"/>
    </location>
</feature>
<evidence type="ECO:0000313" key="4">
    <source>
        <dbReference type="Proteomes" id="UP001302494"/>
    </source>
</evidence>
<dbReference type="SUPFAM" id="SSF48208">
    <property type="entry name" value="Six-hairpin glycosidases"/>
    <property type="match status" value="1"/>
</dbReference>
<dbReference type="KEGG" id="nneo:PQG83_10520"/>
<keyword evidence="3" id="KW-0378">Hydrolase</keyword>
<evidence type="ECO:0000313" key="3">
    <source>
        <dbReference type="EMBL" id="WNM64180.1"/>
    </source>
</evidence>
<dbReference type="EMBL" id="CP116968">
    <property type="protein sequence ID" value="WNM64180.1"/>
    <property type="molecule type" value="Genomic_DNA"/>
</dbReference>
<dbReference type="PANTHER" id="PTHR31616:SF0">
    <property type="entry name" value="GLUCAN 1,4-ALPHA-GLUCOSIDASE"/>
    <property type="match status" value="1"/>
</dbReference>
<dbReference type="AlphaFoldDB" id="A0AA96GPG6"/>
<dbReference type="GO" id="GO:0004553">
    <property type="term" value="F:hydrolase activity, hydrolyzing O-glycosyl compounds"/>
    <property type="evidence" value="ECO:0007669"/>
    <property type="project" value="UniProtKB-ARBA"/>
</dbReference>
<evidence type="ECO:0000259" key="1">
    <source>
        <dbReference type="Pfam" id="PF00723"/>
    </source>
</evidence>
<dbReference type="Pfam" id="PF19291">
    <property type="entry name" value="TREH_N"/>
    <property type="match status" value="1"/>
</dbReference>
<proteinExistence type="predicted"/>
<evidence type="ECO:0000259" key="2">
    <source>
        <dbReference type="Pfam" id="PF19291"/>
    </source>
</evidence>
<dbReference type="InterPro" id="IPR011613">
    <property type="entry name" value="GH15-like"/>
</dbReference>
<dbReference type="InterPro" id="IPR045582">
    <property type="entry name" value="Trehalase-like_N"/>
</dbReference>
<reference evidence="3 4" key="1">
    <citation type="submission" date="2023-01" db="EMBL/GenBank/DDBJ databases">
        <title>Cultivation and genomic characterization of new, ubiquitous marine nitrite-oxidizing bacteria from the Nitrospirales.</title>
        <authorList>
            <person name="Mueller A.J."/>
            <person name="Daebeler A."/>
            <person name="Herbold C.W."/>
            <person name="Kirkegaard R.H."/>
            <person name="Daims H."/>
        </authorList>
    </citation>
    <scope>NUCLEOTIDE SEQUENCE [LARGE SCALE GENOMIC DNA]</scope>
    <source>
        <strain evidence="3 4">DK</strain>
    </source>
</reference>
<keyword evidence="4" id="KW-1185">Reference proteome</keyword>
<organism evidence="3 4">
    <name type="scientific">Candidatus Nitrospira neomarina</name>
    <dbReference type="NCBI Taxonomy" id="3020899"/>
    <lineage>
        <taxon>Bacteria</taxon>
        <taxon>Pseudomonadati</taxon>
        <taxon>Nitrospirota</taxon>
        <taxon>Nitrospiria</taxon>
        <taxon>Nitrospirales</taxon>
        <taxon>Nitrospiraceae</taxon>
        <taxon>Nitrospira</taxon>
    </lineage>
</organism>
<dbReference type="InterPro" id="IPR012341">
    <property type="entry name" value="6hp_glycosidase-like_sf"/>
</dbReference>
<dbReference type="PANTHER" id="PTHR31616">
    <property type="entry name" value="TREHALASE"/>
    <property type="match status" value="1"/>
</dbReference>
<protein>
    <submittedName>
        <fullName evidence="3">Glycoside hydrolase family 15 protein</fullName>
    </submittedName>
</protein>
<dbReference type="Pfam" id="PF00723">
    <property type="entry name" value="Glyco_hydro_15"/>
    <property type="match status" value="1"/>
</dbReference>
<feature type="domain" description="Trehalase-like N-terminal" evidence="2">
    <location>
        <begin position="4"/>
        <end position="149"/>
    </location>
</feature>
<gene>
    <name evidence="3" type="ORF">PQG83_10520</name>
</gene>
<dbReference type="InterPro" id="IPR008928">
    <property type="entry name" value="6-hairpin_glycosidase_sf"/>
</dbReference>
<accession>A0AA96GPG6</accession>
<dbReference type="Proteomes" id="UP001302494">
    <property type="component" value="Chromosome"/>
</dbReference>
<name>A0AA96GPG6_9BACT</name>
<sequence length="609" mass="69661">MPYQPIENYGLIGNMQTTALVGMNGSIDWFCYPYFDSPSVFCAILDDAKGGRFKIAPVPDGVKSKQYYWPDTNVLVTRFHTPAGVGRMIDFMPVGVRTSDCTRDGLIRRVQAIRKSMTFRLECRPAFNYGRDTHTLTITKDGARFQSSRLTLRLGSTIPLIQDGDGIFTEFTLQEGEEIDFCLQEVESGHTQSTSCPETQAEELFKHTVDYWRRWLSKCTYTGRWREMVHRSALVLKLLTFQPTGAIVAAPTCSLPEEIGGVRNWDYRYTWIRDAAFTLYGLLRIGFTEEASAFMQWLEARCHELNPDGSLQLMYAIDGHHQLTEETLAHLEGYRGSRPVRVGNGAYNQLQLDIYGELMDSVYLYNKYGTPISYDLWKHLRRMINWVCDNWQRTDEGIWEVRGGQQHFVYSKLMCWVAVDRGLRLAEKRSFPADREQWLKTRDNIYEEIMSKGWDSDRQAFIQRYGSSSLDAANLVMPLVFFVSPTDPRMLKTLDAINRKPEQGGLVSNGLVYRYNLSEIQDGLDGEEGTFNLCTFWLVEAMTRAGQADRNRLEEARLVFEQMLGYANHLGLYAEETGHHGEALGNFPQAFTHLALISAAFNLDRALGK</sequence>
<dbReference type="GO" id="GO:0005975">
    <property type="term" value="P:carbohydrate metabolic process"/>
    <property type="evidence" value="ECO:0007669"/>
    <property type="project" value="InterPro"/>
</dbReference>
<dbReference type="RefSeq" id="WP_376753592.1">
    <property type="nucleotide sequence ID" value="NZ_CP116968.1"/>
</dbReference>